<proteinExistence type="inferred from homology"/>
<evidence type="ECO:0000313" key="9">
    <source>
        <dbReference type="Proteomes" id="UP000588051"/>
    </source>
</evidence>
<dbReference type="AlphaFoldDB" id="A0A850QHY8"/>
<dbReference type="GO" id="GO:1990281">
    <property type="term" value="C:efflux pump complex"/>
    <property type="evidence" value="ECO:0007669"/>
    <property type="project" value="TreeGrafter"/>
</dbReference>
<keyword evidence="3" id="KW-0813">Transport</keyword>
<dbReference type="GO" id="GO:0015288">
    <property type="term" value="F:porin activity"/>
    <property type="evidence" value="ECO:0007669"/>
    <property type="project" value="TreeGrafter"/>
</dbReference>
<evidence type="ECO:0000256" key="5">
    <source>
        <dbReference type="ARBA" id="ARBA00022692"/>
    </source>
</evidence>
<dbReference type="PANTHER" id="PTHR30026:SF20">
    <property type="entry name" value="OUTER MEMBRANE PROTEIN TOLC"/>
    <property type="match status" value="1"/>
</dbReference>
<dbReference type="Gene3D" id="1.20.1600.10">
    <property type="entry name" value="Outer membrane efflux proteins (OEP)"/>
    <property type="match status" value="1"/>
</dbReference>
<evidence type="ECO:0000256" key="6">
    <source>
        <dbReference type="ARBA" id="ARBA00023136"/>
    </source>
</evidence>
<evidence type="ECO:0000256" key="4">
    <source>
        <dbReference type="ARBA" id="ARBA00022452"/>
    </source>
</evidence>
<keyword evidence="6" id="KW-0472">Membrane</keyword>
<keyword evidence="4" id="KW-1134">Transmembrane beta strand</keyword>
<dbReference type="RefSeq" id="WP_176802334.1">
    <property type="nucleotide sequence ID" value="NZ_JABXYJ010000002.1"/>
</dbReference>
<accession>A0A850QHY8</accession>
<evidence type="ECO:0000256" key="7">
    <source>
        <dbReference type="ARBA" id="ARBA00023237"/>
    </source>
</evidence>
<dbReference type="InterPro" id="IPR003423">
    <property type="entry name" value="OMP_efflux"/>
</dbReference>
<evidence type="ECO:0000313" key="8">
    <source>
        <dbReference type="EMBL" id="NVO77065.1"/>
    </source>
</evidence>
<dbReference type="Pfam" id="PF02321">
    <property type="entry name" value="OEP"/>
    <property type="match status" value="2"/>
</dbReference>
<keyword evidence="9" id="KW-1185">Reference proteome</keyword>
<reference evidence="8 9" key="1">
    <citation type="submission" date="2020-06" db="EMBL/GenBank/DDBJ databases">
        <authorList>
            <person name="Qiu C."/>
            <person name="Liu Z."/>
        </authorList>
    </citation>
    <scope>NUCLEOTIDE SEQUENCE [LARGE SCALE GENOMIC DNA]</scope>
    <source>
        <strain evidence="8 9">EM 1</strain>
    </source>
</reference>
<keyword evidence="5" id="KW-0812">Transmembrane</keyword>
<keyword evidence="7" id="KW-0998">Cell outer membrane</keyword>
<evidence type="ECO:0000256" key="1">
    <source>
        <dbReference type="ARBA" id="ARBA00004442"/>
    </source>
</evidence>
<name>A0A850QHY8_9BURK</name>
<comment type="subcellular location">
    <subcellularLocation>
        <location evidence="1">Cell outer membrane</location>
    </subcellularLocation>
</comment>
<dbReference type="GO" id="GO:0009279">
    <property type="term" value="C:cell outer membrane"/>
    <property type="evidence" value="ECO:0007669"/>
    <property type="project" value="UniProtKB-SubCell"/>
</dbReference>
<protein>
    <submittedName>
        <fullName evidence="8">TolC family protein</fullName>
    </submittedName>
</protein>
<evidence type="ECO:0000256" key="3">
    <source>
        <dbReference type="ARBA" id="ARBA00022448"/>
    </source>
</evidence>
<dbReference type="PANTHER" id="PTHR30026">
    <property type="entry name" value="OUTER MEMBRANE PROTEIN TOLC"/>
    <property type="match status" value="1"/>
</dbReference>
<dbReference type="SUPFAM" id="SSF56954">
    <property type="entry name" value="Outer membrane efflux proteins (OEP)"/>
    <property type="match status" value="1"/>
</dbReference>
<dbReference type="Proteomes" id="UP000588051">
    <property type="component" value="Unassembled WGS sequence"/>
</dbReference>
<dbReference type="GO" id="GO:0015562">
    <property type="term" value="F:efflux transmembrane transporter activity"/>
    <property type="evidence" value="ECO:0007669"/>
    <property type="project" value="InterPro"/>
</dbReference>
<organism evidence="8 9">
    <name type="scientific">Undibacterium oligocarboniphilum</name>
    <dbReference type="NCBI Taxonomy" id="666702"/>
    <lineage>
        <taxon>Bacteria</taxon>
        <taxon>Pseudomonadati</taxon>
        <taxon>Pseudomonadota</taxon>
        <taxon>Betaproteobacteria</taxon>
        <taxon>Burkholderiales</taxon>
        <taxon>Oxalobacteraceae</taxon>
        <taxon>Undibacterium</taxon>
    </lineage>
</organism>
<comment type="similarity">
    <text evidence="2">Belongs to the outer membrane factor (OMF) (TC 1.B.17) family.</text>
</comment>
<sequence length="419" mass="45619">MSLPVNAAETLEQAWSIALQRDHQLFAAQQKELAAQSMTGAARSNYLPKLTLEYGYLRTETEPAAKISIPALPMLKGASLPFAQDAAYFGGVTLSAPLITSGKISSGVAAAEALSEAAAAQTTLTRSEQKLAVASSYIAVLRAEHAVAVAQSHIDAVSKHVSDVQQLATQGYVARHDLLASEVALANARQLGLQANNALELARAAYNCWLGRSFEQPVALADLALSADSQTETALATLLQTASTERRELHALSRQGEAYRQQASSIRSGQLPQLGISAGYNKLENRYLAADKGWWVGLVMKWEIFDGGLIRHQASQLSANAQAIRELEQDAREKIALQVRQSWLNRQETKARLQLVAKAVEQADEVLLLARERYREGLAPNSDVLDAETRRLQAYSNRDNAIYDNELARLQLLHVTGQL</sequence>
<dbReference type="InterPro" id="IPR051906">
    <property type="entry name" value="TolC-like"/>
</dbReference>
<gene>
    <name evidence="8" type="ORF">HV832_04390</name>
</gene>
<evidence type="ECO:0000256" key="2">
    <source>
        <dbReference type="ARBA" id="ARBA00007613"/>
    </source>
</evidence>
<comment type="caution">
    <text evidence="8">The sequence shown here is derived from an EMBL/GenBank/DDBJ whole genome shotgun (WGS) entry which is preliminary data.</text>
</comment>
<dbReference type="EMBL" id="JABXYJ010000002">
    <property type="protein sequence ID" value="NVO77065.1"/>
    <property type="molecule type" value="Genomic_DNA"/>
</dbReference>